<dbReference type="RefSeq" id="WP_169142472.1">
    <property type="nucleotide sequence ID" value="NZ_WTVS01000058.1"/>
</dbReference>
<comment type="caution">
    <text evidence="1">The sequence shown here is derived from an EMBL/GenBank/DDBJ whole genome shotgun (WGS) entry which is preliminary data.</text>
</comment>
<proteinExistence type="predicted"/>
<dbReference type="Proteomes" id="UP000634522">
    <property type="component" value="Unassembled WGS sequence"/>
</dbReference>
<evidence type="ECO:0000313" key="1">
    <source>
        <dbReference type="EMBL" id="NMF99934.1"/>
    </source>
</evidence>
<gene>
    <name evidence="1" type="ORF">GPA27_21400</name>
</gene>
<accession>A0ABX1NL92</accession>
<dbReference type="EMBL" id="WTVS01000058">
    <property type="protein sequence ID" value="NMF99934.1"/>
    <property type="molecule type" value="Genomic_DNA"/>
</dbReference>
<name>A0ABX1NL92_9RHOO</name>
<protein>
    <submittedName>
        <fullName evidence="1">Uncharacterized protein</fullName>
    </submittedName>
</protein>
<organism evidence="1 2">
    <name type="scientific">Aromatoleum toluolicum</name>
    <dbReference type="NCBI Taxonomy" id="90060"/>
    <lineage>
        <taxon>Bacteria</taxon>
        <taxon>Pseudomonadati</taxon>
        <taxon>Pseudomonadota</taxon>
        <taxon>Betaproteobacteria</taxon>
        <taxon>Rhodocyclales</taxon>
        <taxon>Rhodocyclaceae</taxon>
        <taxon>Aromatoleum</taxon>
    </lineage>
</organism>
<evidence type="ECO:0000313" key="2">
    <source>
        <dbReference type="Proteomes" id="UP000634522"/>
    </source>
</evidence>
<keyword evidence="2" id="KW-1185">Reference proteome</keyword>
<sequence length="88" mass="9890">MLALPSKPWKKVKIEALADQGYRVVFVSEMASEAEFLETVEEDITDILGVNDEIGPPDWPTRSFTLTTSDLPGFKRNLVFACIMVELE</sequence>
<reference evidence="1 2" key="1">
    <citation type="submission" date="2019-12" db="EMBL/GenBank/DDBJ databases">
        <title>Comparative genomics gives insights into the taxonomy of the Azoarcus-Aromatoleum group and reveals separate origins of nif in the plant-associated Azoarcus and non-plant-associated Aromatoleum sub-groups.</title>
        <authorList>
            <person name="Lafos M."/>
            <person name="Maluk M."/>
            <person name="Batista M."/>
            <person name="Junghare M."/>
            <person name="Carmona M."/>
            <person name="Faoro H."/>
            <person name="Cruz L.M."/>
            <person name="Battistoni F."/>
            <person name="De Souza E."/>
            <person name="Pedrosa F."/>
            <person name="Chen W.-M."/>
            <person name="Poole P.S."/>
            <person name="Dixon R.A."/>
            <person name="James E.K."/>
        </authorList>
    </citation>
    <scope>NUCLEOTIDE SEQUENCE [LARGE SCALE GENOMIC DNA]</scope>
    <source>
        <strain evidence="1 2">T</strain>
    </source>
</reference>